<dbReference type="CDD" id="cd16936">
    <property type="entry name" value="HATPase_RsbW-like"/>
    <property type="match status" value="1"/>
</dbReference>
<dbReference type="Gene3D" id="3.30.565.10">
    <property type="entry name" value="Histidine kinase-like ATPase, C-terminal domain"/>
    <property type="match status" value="1"/>
</dbReference>
<evidence type="ECO:0000313" key="5">
    <source>
        <dbReference type="Proteomes" id="UP000248889"/>
    </source>
</evidence>
<organism evidence="4 5">
    <name type="scientific">Streptacidiphilus pinicola</name>
    <dbReference type="NCBI Taxonomy" id="2219663"/>
    <lineage>
        <taxon>Bacteria</taxon>
        <taxon>Bacillati</taxon>
        <taxon>Actinomycetota</taxon>
        <taxon>Actinomycetes</taxon>
        <taxon>Kitasatosporales</taxon>
        <taxon>Streptomycetaceae</taxon>
        <taxon>Streptacidiphilus</taxon>
    </lineage>
</organism>
<protein>
    <submittedName>
        <fullName evidence="4">ATP-binding protein</fullName>
    </submittedName>
</protein>
<keyword evidence="4" id="KW-0067">ATP-binding</keyword>
<feature type="domain" description="Histidine kinase/HSP90-like ATPase" evidence="3">
    <location>
        <begin position="11"/>
        <end position="156"/>
    </location>
</feature>
<dbReference type="PANTHER" id="PTHR35526">
    <property type="entry name" value="ANTI-SIGMA-F FACTOR RSBW-RELATED"/>
    <property type="match status" value="1"/>
</dbReference>
<dbReference type="Pfam" id="PF13581">
    <property type="entry name" value="HATPase_c_2"/>
    <property type="match status" value="1"/>
</dbReference>
<evidence type="ECO:0000256" key="2">
    <source>
        <dbReference type="SAM" id="MobiDB-lite"/>
    </source>
</evidence>
<comment type="caution">
    <text evidence="4">The sequence shown here is derived from an EMBL/GenBank/DDBJ whole genome shotgun (WGS) entry which is preliminary data.</text>
</comment>
<dbReference type="OrthoDB" id="3185978at2"/>
<dbReference type="RefSeq" id="WP_111499797.1">
    <property type="nucleotide sequence ID" value="NZ_QKYN01000026.1"/>
</dbReference>
<keyword evidence="5" id="KW-1185">Reference proteome</keyword>
<dbReference type="AlphaFoldDB" id="A0A2X0IMX3"/>
<keyword evidence="1" id="KW-0723">Serine/threonine-protein kinase</keyword>
<dbReference type="GO" id="GO:0004674">
    <property type="term" value="F:protein serine/threonine kinase activity"/>
    <property type="evidence" value="ECO:0007669"/>
    <property type="project" value="UniProtKB-KW"/>
</dbReference>
<dbReference type="SUPFAM" id="SSF55874">
    <property type="entry name" value="ATPase domain of HSP90 chaperone/DNA topoisomerase II/histidine kinase"/>
    <property type="match status" value="1"/>
</dbReference>
<dbReference type="PANTHER" id="PTHR35526:SF3">
    <property type="entry name" value="ANTI-SIGMA-F FACTOR RSBW"/>
    <property type="match status" value="1"/>
</dbReference>
<dbReference type="InterPro" id="IPR003594">
    <property type="entry name" value="HATPase_dom"/>
</dbReference>
<proteinExistence type="predicted"/>
<name>A0A2X0IMX3_9ACTN</name>
<gene>
    <name evidence="4" type="ORF">DN069_06065</name>
</gene>
<feature type="region of interest" description="Disordered" evidence="2">
    <location>
        <begin position="100"/>
        <end position="125"/>
    </location>
</feature>
<dbReference type="Proteomes" id="UP000248889">
    <property type="component" value="Unassembled WGS sequence"/>
</dbReference>
<accession>A0A2X0IMX3</accession>
<sequence length="179" mass="19046">MDIWWSLHLRREPASVPLARRILLGTMAAAGVDPDVSYEVGVALSEACANAVEHAEPGEAGGDDGFQVTAAIVGDRLHIEVTDSGPGFAVRLRRGAARRRAKAPAVRSAGASPRAPKTAPSTAPEVCAESGRGLFLIRALSDSVQFRNHPRSGAVVCFDRTLTYRDHGDRRGRPFAHAS</sequence>
<keyword evidence="1" id="KW-0418">Kinase</keyword>
<evidence type="ECO:0000259" key="3">
    <source>
        <dbReference type="Pfam" id="PF13581"/>
    </source>
</evidence>
<evidence type="ECO:0000313" key="4">
    <source>
        <dbReference type="EMBL" id="RAG86522.1"/>
    </source>
</evidence>
<reference evidence="4 5" key="1">
    <citation type="submission" date="2018-06" db="EMBL/GenBank/DDBJ databases">
        <title>Streptacidiphilus pinicola sp. nov., isolated from pine grove soil.</title>
        <authorList>
            <person name="Roh S.G."/>
            <person name="Park S."/>
            <person name="Kim M.-K."/>
            <person name="Yun B.-R."/>
            <person name="Park J."/>
            <person name="Kim M.J."/>
            <person name="Kim Y.S."/>
            <person name="Kim S.B."/>
        </authorList>
    </citation>
    <scope>NUCLEOTIDE SEQUENCE [LARGE SCALE GENOMIC DNA]</scope>
    <source>
        <strain evidence="4 5">MMS16-CNU450</strain>
    </source>
</reference>
<keyword evidence="4" id="KW-0547">Nucleotide-binding</keyword>
<dbReference type="InterPro" id="IPR036890">
    <property type="entry name" value="HATPase_C_sf"/>
</dbReference>
<dbReference type="InterPro" id="IPR050267">
    <property type="entry name" value="Anti-sigma-factor_SerPK"/>
</dbReference>
<keyword evidence="1" id="KW-0808">Transferase</keyword>
<evidence type="ECO:0000256" key="1">
    <source>
        <dbReference type="ARBA" id="ARBA00022527"/>
    </source>
</evidence>
<dbReference type="GO" id="GO:0005524">
    <property type="term" value="F:ATP binding"/>
    <property type="evidence" value="ECO:0007669"/>
    <property type="project" value="UniProtKB-KW"/>
</dbReference>
<dbReference type="EMBL" id="QKYN01000026">
    <property type="protein sequence ID" value="RAG86522.1"/>
    <property type="molecule type" value="Genomic_DNA"/>
</dbReference>